<comment type="caution">
    <text evidence="2">The sequence shown here is derived from an EMBL/GenBank/DDBJ whole genome shotgun (WGS) entry which is preliminary data.</text>
</comment>
<feature type="transmembrane region" description="Helical" evidence="1">
    <location>
        <begin position="34"/>
        <end position="53"/>
    </location>
</feature>
<gene>
    <name evidence="2" type="ORF">GGQ80_000819</name>
</gene>
<keyword evidence="1" id="KW-1133">Transmembrane helix</keyword>
<evidence type="ECO:0000256" key="1">
    <source>
        <dbReference type="SAM" id="Phobius"/>
    </source>
</evidence>
<sequence>MKHHDFPPRAEWHALDCRCRACVPDPIDDADWQVVGAAAILATIVVSLAMLAIDPAGTIATWTSTFR</sequence>
<proteinExistence type="predicted"/>
<keyword evidence="1" id="KW-0472">Membrane</keyword>
<dbReference type="Proteomes" id="UP000529795">
    <property type="component" value="Unassembled WGS sequence"/>
</dbReference>
<evidence type="ECO:0000313" key="2">
    <source>
        <dbReference type="EMBL" id="MBB4152931.1"/>
    </source>
</evidence>
<protein>
    <submittedName>
        <fullName evidence="2">Uncharacterized protein</fullName>
    </submittedName>
</protein>
<keyword evidence="1" id="KW-0812">Transmembrane</keyword>
<name>A0A840F8Q1_9SPHN</name>
<dbReference type="EMBL" id="JACIEV010000002">
    <property type="protein sequence ID" value="MBB4152931.1"/>
    <property type="molecule type" value="Genomic_DNA"/>
</dbReference>
<evidence type="ECO:0000313" key="3">
    <source>
        <dbReference type="Proteomes" id="UP000529795"/>
    </source>
</evidence>
<reference evidence="2 3" key="1">
    <citation type="submission" date="2020-08" db="EMBL/GenBank/DDBJ databases">
        <title>Genomic Encyclopedia of Type Strains, Phase IV (KMG-IV): sequencing the most valuable type-strain genomes for metagenomic binning, comparative biology and taxonomic classification.</title>
        <authorList>
            <person name="Goeker M."/>
        </authorList>
    </citation>
    <scope>NUCLEOTIDE SEQUENCE [LARGE SCALE GENOMIC DNA]</scope>
    <source>
        <strain evidence="2 3">YC6723</strain>
    </source>
</reference>
<keyword evidence="3" id="KW-1185">Reference proteome</keyword>
<organism evidence="2 3">
    <name type="scientific">Sphingomonas jinjuensis</name>
    <dbReference type="NCBI Taxonomy" id="535907"/>
    <lineage>
        <taxon>Bacteria</taxon>
        <taxon>Pseudomonadati</taxon>
        <taxon>Pseudomonadota</taxon>
        <taxon>Alphaproteobacteria</taxon>
        <taxon>Sphingomonadales</taxon>
        <taxon>Sphingomonadaceae</taxon>
        <taxon>Sphingomonas</taxon>
    </lineage>
</organism>
<dbReference type="AlphaFoldDB" id="A0A840F8Q1"/>
<dbReference type="RefSeq" id="WP_183982622.1">
    <property type="nucleotide sequence ID" value="NZ_JACIEV010000002.1"/>
</dbReference>
<accession>A0A840F8Q1</accession>